<dbReference type="EMBL" id="JACJJG010000005">
    <property type="protein sequence ID" value="MBM6672733.1"/>
    <property type="molecule type" value="Genomic_DNA"/>
</dbReference>
<dbReference type="Gene3D" id="3.30.420.250">
    <property type="match status" value="1"/>
</dbReference>
<proteinExistence type="predicted"/>
<sequence>MTIQDTNRNIVKKPRLTIRVGRQTLSFSALDASRSGSIVYEPYTVRSGISMAANLREAFKEIDLLSNGWQRAMVLLDSPVLMIPVDEFNEGSKEVLYRHAITGREGETVLSTVLPSLNAVAVYSVNKDLKLVIDDHFADVRFTHVCAPVWNHLYRRSFTGVRMKLYAYFHDKKMDVFSFQQNRFRFTNSFNTNLVPDAVYFILNIWKQLAFDNKRDELHLVGELPARDELMQELHTFIQNVYVVNPKAEFNRAPITEIKNLPYDLLTYFVKN</sequence>
<dbReference type="Gene3D" id="3.30.420.260">
    <property type="match status" value="1"/>
</dbReference>
<dbReference type="Proteomes" id="UP000706891">
    <property type="component" value="Unassembled WGS sequence"/>
</dbReference>
<protein>
    <submittedName>
        <fullName evidence="1">DUF3822 family protein</fullName>
    </submittedName>
</protein>
<keyword evidence="2" id="KW-1185">Reference proteome</keyword>
<dbReference type="AlphaFoldDB" id="A0A939B6Y3"/>
<dbReference type="Pfam" id="PF12864">
    <property type="entry name" value="DUF3822"/>
    <property type="match status" value="1"/>
</dbReference>
<evidence type="ECO:0000313" key="2">
    <source>
        <dbReference type="Proteomes" id="UP000706891"/>
    </source>
</evidence>
<name>A0A939B6Y3_9BACT</name>
<dbReference type="InterPro" id="IPR024213">
    <property type="entry name" value="DUF3822"/>
</dbReference>
<gene>
    <name evidence="1" type="ORF">H6A34_02395</name>
</gene>
<organism evidence="1 2">
    <name type="scientific">Marseilla massiliensis</name>
    <dbReference type="NCBI Taxonomy" id="1841864"/>
    <lineage>
        <taxon>Bacteria</taxon>
        <taxon>Pseudomonadati</taxon>
        <taxon>Bacteroidota</taxon>
        <taxon>Bacteroidia</taxon>
        <taxon>Bacteroidales</taxon>
        <taxon>Prevotellaceae</taxon>
        <taxon>Marseilla</taxon>
    </lineage>
</organism>
<accession>A0A939B6Y3</accession>
<comment type="caution">
    <text evidence="1">The sequence shown here is derived from an EMBL/GenBank/DDBJ whole genome shotgun (WGS) entry which is preliminary data.</text>
</comment>
<dbReference type="CDD" id="cd24013">
    <property type="entry name" value="ASKHA_ATPase_BT3980-like"/>
    <property type="match status" value="1"/>
</dbReference>
<reference evidence="1" key="2">
    <citation type="journal article" date="2021" name="Sci. Rep.">
        <title>The distribution of antibiotic resistance genes in chicken gut microbiota commensals.</title>
        <authorList>
            <person name="Juricova H."/>
            <person name="Matiasovicova J."/>
            <person name="Kubasova T."/>
            <person name="Cejkova D."/>
            <person name="Rychlik I."/>
        </authorList>
    </citation>
    <scope>NUCLEOTIDE SEQUENCE</scope>
    <source>
        <strain evidence="1">An824</strain>
    </source>
</reference>
<dbReference type="RefSeq" id="WP_205103241.1">
    <property type="nucleotide sequence ID" value="NZ_JACJJG010000005.1"/>
</dbReference>
<evidence type="ECO:0000313" key="1">
    <source>
        <dbReference type="EMBL" id="MBM6672733.1"/>
    </source>
</evidence>
<reference evidence="1" key="1">
    <citation type="submission" date="2020-08" db="EMBL/GenBank/DDBJ databases">
        <authorList>
            <person name="Cejkova D."/>
            <person name="Kubasova T."/>
            <person name="Jahodarova E."/>
            <person name="Rychlik I."/>
        </authorList>
    </citation>
    <scope>NUCLEOTIDE SEQUENCE</scope>
    <source>
        <strain evidence="1">An824</strain>
    </source>
</reference>